<dbReference type="PANTHER" id="PTHR37305">
    <property type="entry name" value="INTEGRAL MEMBRANE PROTEIN-RELATED"/>
    <property type="match status" value="1"/>
</dbReference>
<dbReference type="PATRIC" id="fig|398512.5.peg.1315"/>
<dbReference type="GO" id="GO:0140359">
    <property type="term" value="F:ABC-type transporter activity"/>
    <property type="evidence" value="ECO:0007669"/>
    <property type="project" value="InterPro"/>
</dbReference>
<keyword evidence="1" id="KW-0812">Transmembrane</keyword>
<reference evidence="3" key="1">
    <citation type="submission" date="2015-07" db="EMBL/GenBank/DDBJ databases">
        <title>Near-Complete Genome Sequence of the Cellulolytic Bacterium Bacteroides (Pseudobacteroides) cellulosolvens ATCC 35603.</title>
        <authorList>
            <person name="Dassa B."/>
            <person name="Utturkar S.M."/>
            <person name="Klingeman D.M."/>
            <person name="Hurt R.A."/>
            <person name="Keller M."/>
            <person name="Xu J."/>
            <person name="Reddy Y.H.K."/>
            <person name="Borovok I."/>
            <person name="Grinberg I.R."/>
            <person name="Lamed R."/>
            <person name="Zhivin O."/>
            <person name="Bayer E.A."/>
            <person name="Brown S.D."/>
        </authorList>
    </citation>
    <scope>NUCLEOTIDE SEQUENCE [LARGE SCALE GENOMIC DNA]</scope>
    <source>
        <strain evidence="3">DSM 2933</strain>
    </source>
</reference>
<keyword evidence="1" id="KW-0472">Membrane</keyword>
<gene>
    <name evidence="2" type="ORF">Bccel_1269</name>
</gene>
<dbReference type="PANTHER" id="PTHR37305:SF2">
    <property type="entry name" value="BACITRACIN TRANSPORT PERMEASE PROTEIN BCRB"/>
    <property type="match status" value="1"/>
</dbReference>
<keyword evidence="1" id="KW-1133">Transmembrane helix</keyword>
<dbReference type="STRING" id="398512.Bccel_1269"/>
<dbReference type="Proteomes" id="UP000036923">
    <property type="component" value="Unassembled WGS sequence"/>
</dbReference>
<evidence type="ECO:0008006" key="4">
    <source>
        <dbReference type="Google" id="ProtNLM"/>
    </source>
</evidence>
<dbReference type="AlphaFoldDB" id="A0A0L6JKU7"/>
<sequence length="264" mass="29469" precursor="true">MNIFLHEIRSYRKSVIIWSLAMTALAVMYIFIFKALGSDIEQFKVFMQNMPDVVKKAFNVYIESISTLEGFYSFVFSFVVLCGAIQAMNLGTAIVSKEIRDKTADFLMTKPVSRMRIMTSKLMASLLSLIATNIIYLGLTVLSAIVVLGDFNMKLFIMISLTLFFVQLVFMAMGIIISVAVGKIKSVISISLSTVFGFYIIGTLGSIIGDDKVRFISPFRFFDTAYIIKNAAYEVPYVTVAIIFIIAAIAGSYLVYIKKDIHAV</sequence>
<dbReference type="eggNOG" id="COG1277">
    <property type="taxonomic scope" value="Bacteria"/>
</dbReference>
<dbReference type="RefSeq" id="WP_036945121.1">
    <property type="nucleotide sequence ID" value="NZ_JQKC01000043.1"/>
</dbReference>
<feature type="transmembrane region" description="Helical" evidence="1">
    <location>
        <begin position="187"/>
        <end position="208"/>
    </location>
</feature>
<feature type="transmembrane region" description="Helical" evidence="1">
    <location>
        <begin position="235"/>
        <end position="256"/>
    </location>
</feature>
<comment type="caution">
    <text evidence="2">The sequence shown here is derived from an EMBL/GenBank/DDBJ whole genome shotgun (WGS) entry which is preliminary data.</text>
</comment>
<evidence type="ECO:0000313" key="2">
    <source>
        <dbReference type="EMBL" id="KNY26007.1"/>
    </source>
</evidence>
<accession>A0A0L6JKU7</accession>
<dbReference type="GO" id="GO:0005886">
    <property type="term" value="C:plasma membrane"/>
    <property type="evidence" value="ECO:0007669"/>
    <property type="project" value="UniProtKB-SubCell"/>
</dbReference>
<feature type="transmembrane region" description="Helical" evidence="1">
    <location>
        <begin position="15"/>
        <end position="37"/>
    </location>
</feature>
<evidence type="ECO:0000256" key="1">
    <source>
        <dbReference type="SAM" id="Phobius"/>
    </source>
</evidence>
<dbReference type="OrthoDB" id="9800309at2"/>
<feature type="transmembrane region" description="Helical" evidence="1">
    <location>
        <begin position="155"/>
        <end position="180"/>
    </location>
</feature>
<dbReference type="EMBL" id="LGTC01000001">
    <property type="protein sequence ID" value="KNY26007.1"/>
    <property type="molecule type" value="Genomic_DNA"/>
</dbReference>
<feature type="transmembrane region" description="Helical" evidence="1">
    <location>
        <begin position="124"/>
        <end position="149"/>
    </location>
</feature>
<organism evidence="2 3">
    <name type="scientific">Pseudobacteroides cellulosolvens ATCC 35603 = DSM 2933</name>
    <dbReference type="NCBI Taxonomy" id="398512"/>
    <lineage>
        <taxon>Bacteria</taxon>
        <taxon>Bacillati</taxon>
        <taxon>Bacillota</taxon>
        <taxon>Clostridia</taxon>
        <taxon>Eubacteriales</taxon>
        <taxon>Oscillospiraceae</taxon>
        <taxon>Pseudobacteroides</taxon>
    </lineage>
</organism>
<name>A0A0L6JKU7_9FIRM</name>
<dbReference type="Pfam" id="PF12679">
    <property type="entry name" value="ABC2_membrane_2"/>
    <property type="match status" value="1"/>
</dbReference>
<proteinExistence type="predicted"/>
<protein>
    <recommendedName>
        <fullName evidence="4">ABC-2 type transporter</fullName>
    </recommendedName>
</protein>
<evidence type="ECO:0000313" key="3">
    <source>
        <dbReference type="Proteomes" id="UP000036923"/>
    </source>
</evidence>
<keyword evidence="3" id="KW-1185">Reference proteome</keyword>